<feature type="domain" description="Apple" evidence="3">
    <location>
        <begin position="314"/>
        <end position="388"/>
    </location>
</feature>
<name>A0A8J4F5N6_9CHLO</name>
<reference evidence="4" key="1">
    <citation type="journal article" date="2021" name="Proc. Natl. Acad. Sci. U.S.A.">
        <title>Three genomes in the algal genus Volvox reveal the fate of a haploid sex-determining region after a transition to homothallism.</title>
        <authorList>
            <person name="Yamamoto K."/>
            <person name="Hamaji T."/>
            <person name="Kawai-Toyooka H."/>
            <person name="Matsuzaki R."/>
            <person name="Takahashi F."/>
            <person name="Nishimura Y."/>
            <person name="Kawachi M."/>
            <person name="Noguchi H."/>
            <person name="Minakuchi Y."/>
            <person name="Umen J.G."/>
            <person name="Toyoda A."/>
            <person name="Nozaki H."/>
        </authorList>
    </citation>
    <scope>NUCLEOTIDE SEQUENCE</scope>
    <source>
        <strain evidence="4">NIES-3780</strain>
    </source>
</reference>
<evidence type="ECO:0000256" key="1">
    <source>
        <dbReference type="SAM" id="MobiDB-lite"/>
    </source>
</evidence>
<protein>
    <recommendedName>
        <fullName evidence="3">Apple domain-containing protein</fullName>
    </recommendedName>
</protein>
<feature type="region of interest" description="Disordered" evidence="1">
    <location>
        <begin position="176"/>
        <end position="310"/>
    </location>
</feature>
<dbReference type="Proteomes" id="UP000747399">
    <property type="component" value="Unassembled WGS sequence"/>
</dbReference>
<accession>A0A8J4F5N6</accession>
<proteinExistence type="predicted"/>
<evidence type="ECO:0000313" key="5">
    <source>
        <dbReference type="Proteomes" id="UP000747399"/>
    </source>
</evidence>
<feature type="chain" id="PRO_5035207538" description="Apple domain-containing protein" evidence="2">
    <location>
        <begin position="29"/>
        <end position="388"/>
    </location>
</feature>
<gene>
    <name evidence="4" type="ORF">Vafri_16432</name>
</gene>
<keyword evidence="2" id="KW-0732">Signal</keyword>
<evidence type="ECO:0000256" key="2">
    <source>
        <dbReference type="SAM" id="SignalP"/>
    </source>
</evidence>
<sequence length="388" mass="40721">MNWSSKTMPVQLLWAAALLAVLLASTSGAHPFHDHAEAAASAAVDSAELHSEGRSLLQNSILSNDDYCYTGCYKRGRFGDVLFSSDGKIGIEKCYQEAAGPDYPYFAIGRLGSNYVCLGAYDHFTPYSCHEDCFNQIPGVGVRCSEFNFFRMGSCFLPPSVPSVIPPSLPLPPSLPPPSLPPPPPPPPSPLPLPPPPPSSLPPPPLPPPPSPPPPSPPPPSLPPPSPPPPSPPPPSPPPPSPPPPSPPPPSPPPPSLPPPSLPPPSLPPPSLPPPSPPPPSPPPPSPPPPSPPPPSLPPSSLPPSSLPPPDFECRGNTSLSGVELAKFKLTSKNTTEVNIATCRSFCVSTPGCKGFYFKSTAFCYLMKEVFDYKQYGTSILACKLFSS</sequence>
<dbReference type="PROSITE" id="PS50948">
    <property type="entry name" value="PAN"/>
    <property type="match status" value="1"/>
</dbReference>
<organism evidence="4 5">
    <name type="scientific">Volvox africanus</name>
    <dbReference type="NCBI Taxonomy" id="51714"/>
    <lineage>
        <taxon>Eukaryota</taxon>
        <taxon>Viridiplantae</taxon>
        <taxon>Chlorophyta</taxon>
        <taxon>core chlorophytes</taxon>
        <taxon>Chlorophyceae</taxon>
        <taxon>CS clade</taxon>
        <taxon>Chlamydomonadales</taxon>
        <taxon>Volvocaceae</taxon>
        <taxon>Volvox</taxon>
    </lineage>
</organism>
<dbReference type="AlphaFoldDB" id="A0A8J4F5N6"/>
<comment type="caution">
    <text evidence="4">The sequence shown here is derived from an EMBL/GenBank/DDBJ whole genome shotgun (WGS) entry which is preliminary data.</text>
</comment>
<keyword evidence="5" id="KW-1185">Reference proteome</keyword>
<feature type="signal peptide" evidence="2">
    <location>
        <begin position="1"/>
        <end position="28"/>
    </location>
</feature>
<evidence type="ECO:0000313" key="4">
    <source>
        <dbReference type="EMBL" id="GIL62173.1"/>
    </source>
</evidence>
<dbReference type="EMBL" id="BNCO01000049">
    <property type="protein sequence ID" value="GIL62173.1"/>
    <property type="molecule type" value="Genomic_DNA"/>
</dbReference>
<dbReference type="PRINTS" id="PR01217">
    <property type="entry name" value="PRICHEXTENSN"/>
</dbReference>
<dbReference type="InterPro" id="IPR003609">
    <property type="entry name" value="Pan_app"/>
</dbReference>
<evidence type="ECO:0000259" key="3">
    <source>
        <dbReference type="PROSITE" id="PS50948"/>
    </source>
</evidence>